<proteinExistence type="inferred from homology"/>
<dbReference type="OMA" id="CYGMVDE"/>
<keyword evidence="2" id="KW-0736">Signalosome</keyword>
<organism evidence="4">
    <name type="scientific">Trypanosoma vivax (strain Y486)</name>
    <dbReference type="NCBI Taxonomy" id="1055687"/>
    <lineage>
        <taxon>Eukaryota</taxon>
        <taxon>Discoba</taxon>
        <taxon>Euglenozoa</taxon>
        <taxon>Kinetoplastea</taxon>
        <taxon>Metakinetoplastina</taxon>
        <taxon>Trypanosomatida</taxon>
        <taxon>Trypanosomatidae</taxon>
        <taxon>Trypanosoma</taxon>
        <taxon>Duttonella</taxon>
    </lineage>
</organism>
<dbReference type="GO" id="GO:0008180">
    <property type="term" value="C:COP9 signalosome"/>
    <property type="evidence" value="ECO:0007669"/>
    <property type="project" value="UniProtKB-KW"/>
</dbReference>
<dbReference type="InterPro" id="IPR000717">
    <property type="entry name" value="PCI_dom"/>
</dbReference>
<dbReference type="SMART" id="SM00088">
    <property type="entry name" value="PINT"/>
    <property type="match status" value="1"/>
</dbReference>
<evidence type="ECO:0000256" key="1">
    <source>
        <dbReference type="ARBA" id="ARBA00008482"/>
    </source>
</evidence>
<dbReference type="EMBL" id="HE573027">
    <property type="protein sequence ID" value="CCC52543.1"/>
    <property type="molecule type" value="Genomic_DNA"/>
</dbReference>
<reference evidence="4" key="1">
    <citation type="journal article" date="2012" name="Proc. Natl. Acad. Sci. U.S.A.">
        <title>Antigenic diversity is generated by distinct evolutionary mechanisms in African trypanosome species.</title>
        <authorList>
            <person name="Jackson A.P."/>
            <person name="Berry A."/>
            <person name="Aslett M."/>
            <person name="Allison H.C."/>
            <person name="Burton P."/>
            <person name="Vavrova-Anderson J."/>
            <person name="Brown R."/>
            <person name="Browne H."/>
            <person name="Corton N."/>
            <person name="Hauser H."/>
            <person name="Gamble J."/>
            <person name="Gilderthorp R."/>
            <person name="Marcello L."/>
            <person name="McQuillan J."/>
            <person name="Otto T.D."/>
            <person name="Quail M.A."/>
            <person name="Sanders M.J."/>
            <person name="van Tonder A."/>
            <person name="Ginger M.L."/>
            <person name="Field M.C."/>
            <person name="Barry J.D."/>
            <person name="Hertz-Fowler C."/>
            <person name="Berriman M."/>
        </authorList>
    </citation>
    <scope>NUCLEOTIDE SEQUENCE</scope>
    <source>
        <strain evidence="4">Y486</strain>
    </source>
</reference>
<name>G0U9R2_TRYVY</name>
<evidence type="ECO:0000313" key="4">
    <source>
        <dbReference type="EMBL" id="CCC52543.1"/>
    </source>
</evidence>
<dbReference type="SUPFAM" id="SSF46785">
    <property type="entry name" value="Winged helix' DNA-binding domain"/>
    <property type="match status" value="1"/>
</dbReference>
<protein>
    <recommendedName>
        <fullName evidence="3">PCI domain-containing protein</fullName>
    </recommendedName>
</protein>
<dbReference type="InterPro" id="IPR036390">
    <property type="entry name" value="WH_DNA-bd_sf"/>
</dbReference>
<dbReference type="PANTHER" id="PTHR15350:SF5">
    <property type="entry name" value="COP9 SIGNALOSOME COMPLEX SUBUNIT 7"/>
    <property type="match status" value="1"/>
</dbReference>
<comment type="similarity">
    <text evidence="1">Belongs to the CSN7/EIF3M family. CSN7 subfamily.</text>
</comment>
<dbReference type="VEuPathDB" id="TriTrypDB:TvY486_1100280"/>
<accession>G0U9R2</accession>
<feature type="domain" description="PCI" evidence="3">
    <location>
        <begin position="94"/>
        <end position="182"/>
    </location>
</feature>
<evidence type="ECO:0000259" key="3">
    <source>
        <dbReference type="SMART" id="SM00088"/>
    </source>
</evidence>
<dbReference type="PANTHER" id="PTHR15350">
    <property type="entry name" value="COP9 SIGNALOSOME COMPLEX SUBUNIT 7/DENDRITIC CELL PROTEIN GA17"/>
    <property type="match status" value="1"/>
</dbReference>
<dbReference type="Pfam" id="PF01399">
    <property type="entry name" value="PCI"/>
    <property type="match status" value="1"/>
</dbReference>
<dbReference type="InterPro" id="IPR045237">
    <property type="entry name" value="COPS7/eIF3m"/>
</dbReference>
<evidence type="ECO:0000256" key="2">
    <source>
        <dbReference type="ARBA" id="ARBA00022790"/>
    </source>
</evidence>
<gene>
    <name evidence="4" type="ORF">TVY486_1100280</name>
</gene>
<sequence>MYCGQAKVVPLTQCSTEEYVRRITAAASEAEAAELVMEAVRDPRLFFYGAFLSIPVVKALGTLPAYAGLVQLLEVLCFGTLGDLLALPDSVQEQLTPQVREKACKLTVLSLCRGNALSISDVRQMVGDAVESVEVLLMEMMSDGLLSGRIDQCCGLLRLREWAPREVPLSDVGALRAKIEALCESCDSQISLLRQLMCGMPSAVTPSTSSGLEHFTEHKEQLGA</sequence>
<dbReference type="AlphaFoldDB" id="G0U9R2"/>